<evidence type="ECO:0000313" key="1">
    <source>
        <dbReference type="EMBL" id="CAG8638534.1"/>
    </source>
</evidence>
<dbReference type="Proteomes" id="UP000789572">
    <property type="component" value="Unassembled WGS sequence"/>
</dbReference>
<name>A0A9N9DKN9_9GLOM</name>
<protein>
    <submittedName>
        <fullName evidence="1">5813_t:CDS:1</fullName>
    </submittedName>
</protein>
<organism evidence="1 2">
    <name type="scientific">Paraglomus occultum</name>
    <dbReference type="NCBI Taxonomy" id="144539"/>
    <lineage>
        <taxon>Eukaryota</taxon>
        <taxon>Fungi</taxon>
        <taxon>Fungi incertae sedis</taxon>
        <taxon>Mucoromycota</taxon>
        <taxon>Glomeromycotina</taxon>
        <taxon>Glomeromycetes</taxon>
        <taxon>Paraglomerales</taxon>
        <taxon>Paraglomeraceae</taxon>
        <taxon>Paraglomus</taxon>
    </lineage>
</organism>
<dbReference type="AlphaFoldDB" id="A0A9N9DKN9"/>
<gene>
    <name evidence="1" type="ORF">POCULU_LOCUS9290</name>
</gene>
<proteinExistence type="predicted"/>
<evidence type="ECO:0000313" key="2">
    <source>
        <dbReference type="Proteomes" id="UP000789572"/>
    </source>
</evidence>
<reference evidence="1" key="1">
    <citation type="submission" date="2021-06" db="EMBL/GenBank/DDBJ databases">
        <authorList>
            <person name="Kallberg Y."/>
            <person name="Tangrot J."/>
            <person name="Rosling A."/>
        </authorList>
    </citation>
    <scope>NUCLEOTIDE SEQUENCE</scope>
    <source>
        <strain evidence="1">IA702</strain>
    </source>
</reference>
<keyword evidence="2" id="KW-1185">Reference proteome</keyword>
<accession>A0A9N9DKN9</accession>
<comment type="caution">
    <text evidence="1">The sequence shown here is derived from an EMBL/GenBank/DDBJ whole genome shotgun (WGS) entry which is preliminary data.</text>
</comment>
<feature type="non-terminal residue" evidence="1">
    <location>
        <position position="1"/>
    </location>
</feature>
<dbReference type="EMBL" id="CAJVPJ010003331">
    <property type="protein sequence ID" value="CAG8638534.1"/>
    <property type="molecule type" value="Genomic_DNA"/>
</dbReference>
<sequence length="79" mass="9420">SRIFTSKPVLWRLVVYGPMHFLSSRVVNFVKSLYLTIDLARLIVYRKTVSADKLFEETRRYNHDATKVNIKKYKGEQRK</sequence>